<dbReference type="PIRSF" id="PIRSF006221">
    <property type="entry name" value="Ketosamine-3-kinase"/>
    <property type="match status" value="1"/>
</dbReference>
<evidence type="ECO:0000256" key="3">
    <source>
        <dbReference type="ARBA" id="ARBA00022679"/>
    </source>
</evidence>
<name>A0A9D4NBX3_DREPO</name>
<dbReference type="OrthoDB" id="5772781at2759"/>
<evidence type="ECO:0000313" key="11">
    <source>
        <dbReference type="Proteomes" id="UP000828390"/>
    </source>
</evidence>
<comment type="catalytic activity">
    <reaction evidence="7">
        <text>N(6)-D-ribulosyl-L-lysyl-[protein] + ATP = N(6)-(3-O-phospho-D-ribulosyl)-L-lysyl-[protein] + ADP + H(+)</text>
        <dbReference type="Rhea" id="RHEA:48432"/>
        <dbReference type="Rhea" id="RHEA-COMP:12103"/>
        <dbReference type="Rhea" id="RHEA-COMP:12104"/>
        <dbReference type="ChEBI" id="CHEBI:15378"/>
        <dbReference type="ChEBI" id="CHEBI:30616"/>
        <dbReference type="ChEBI" id="CHEBI:90418"/>
        <dbReference type="ChEBI" id="CHEBI:90420"/>
        <dbReference type="ChEBI" id="CHEBI:456216"/>
        <dbReference type="EC" id="2.7.1.172"/>
    </reaction>
    <physiologicalReaction direction="left-to-right" evidence="7">
        <dbReference type="Rhea" id="RHEA:48433"/>
    </physiologicalReaction>
</comment>
<dbReference type="Gene3D" id="3.90.1200.10">
    <property type="match status" value="1"/>
</dbReference>
<comment type="caution">
    <text evidence="10">The sequence shown here is derived from an EMBL/GenBank/DDBJ whole genome shotgun (WGS) entry which is preliminary data.</text>
</comment>
<dbReference type="EMBL" id="JAIWYP010000001">
    <property type="protein sequence ID" value="KAH3890934.1"/>
    <property type="molecule type" value="Genomic_DNA"/>
</dbReference>
<evidence type="ECO:0000256" key="8">
    <source>
        <dbReference type="ARBA" id="ARBA00050767"/>
    </source>
</evidence>
<dbReference type="PANTHER" id="PTHR12149">
    <property type="entry name" value="FRUCTOSAMINE 3 KINASE-RELATED PROTEIN"/>
    <property type="match status" value="1"/>
</dbReference>
<protein>
    <recommendedName>
        <fullName evidence="2">protein-ribulosamine 3-kinase</fullName>
        <ecNumber evidence="2">2.7.1.172</ecNumber>
    </recommendedName>
</protein>
<keyword evidence="3 9" id="KW-0808">Transferase</keyword>
<dbReference type="GO" id="GO:0016301">
    <property type="term" value="F:kinase activity"/>
    <property type="evidence" value="ECO:0007669"/>
    <property type="project" value="UniProtKB-UniRule"/>
</dbReference>
<dbReference type="SUPFAM" id="SSF56112">
    <property type="entry name" value="Protein kinase-like (PK-like)"/>
    <property type="match status" value="1"/>
</dbReference>
<keyword evidence="5 9" id="KW-0418">Kinase</keyword>
<evidence type="ECO:0000256" key="6">
    <source>
        <dbReference type="ARBA" id="ARBA00022840"/>
    </source>
</evidence>
<dbReference type="FunFam" id="3.30.200.20:FF:000264">
    <property type="entry name" value="Protein-ribulosamine 3-kinase, chloroplastic"/>
    <property type="match status" value="1"/>
</dbReference>
<proteinExistence type="inferred from homology"/>
<dbReference type="EC" id="2.7.1.172" evidence="2"/>
<keyword evidence="6" id="KW-0067">ATP-binding</keyword>
<evidence type="ECO:0000313" key="10">
    <source>
        <dbReference type="EMBL" id="KAH3890934.1"/>
    </source>
</evidence>
<dbReference type="AlphaFoldDB" id="A0A9D4NBX3"/>
<dbReference type="GO" id="GO:0102193">
    <property type="term" value="F:protein-ribulosamine 3-kinase activity"/>
    <property type="evidence" value="ECO:0007669"/>
    <property type="project" value="UniProtKB-EC"/>
</dbReference>
<comment type="catalytic activity">
    <reaction evidence="8">
        <text>N(6)-(D-psicosyl)-L-lysyl-[protein] + ATP = N(6)-(3-O-phospho-D-psicosyl)-L-lysyl-[protein] + ADP + H(+)</text>
        <dbReference type="Rhea" id="RHEA:61392"/>
        <dbReference type="Rhea" id="RHEA-COMP:15796"/>
        <dbReference type="Rhea" id="RHEA-COMP:15797"/>
        <dbReference type="ChEBI" id="CHEBI:15378"/>
        <dbReference type="ChEBI" id="CHEBI:30616"/>
        <dbReference type="ChEBI" id="CHEBI:144621"/>
        <dbReference type="ChEBI" id="CHEBI:144622"/>
        <dbReference type="ChEBI" id="CHEBI:456216"/>
    </reaction>
    <physiologicalReaction direction="left-to-right" evidence="8">
        <dbReference type="Rhea" id="RHEA:61393"/>
    </physiologicalReaction>
</comment>
<evidence type="ECO:0000256" key="4">
    <source>
        <dbReference type="ARBA" id="ARBA00022741"/>
    </source>
</evidence>
<keyword evidence="4" id="KW-0547">Nucleotide-binding</keyword>
<evidence type="ECO:0000256" key="5">
    <source>
        <dbReference type="ARBA" id="ARBA00022777"/>
    </source>
</evidence>
<dbReference type="FunFam" id="3.90.1200.10:FF:000003">
    <property type="entry name" value="fructosamine-3-kinase isoform X1"/>
    <property type="match status" value="1"/>
</dbReference>
<comment type="similarity">
    <text evidence="1 9">Belongs to the fructosamine kinase family.</text>
</comment>
<dbReference type="PANTHER" id="PTHR12149:SF8">
    <property type="entry name" value="PROTEIN-RIBULOSAMINE 3-KINASE"/>
    <property type="match status" value="1"/>
</dbReference>
<keyword evidence="11" id="KW-1185">Reference proteome</keyword>
<evidence type="ECO:0000256" key="9">
    <source>
        <dbReference type="PIRNR" id="PIRNR006221"/>
    </source>
</evidence>
<sequence length="316" mass="34999">MSRSLESVVKEALGLSVLKGTGQAGGGSINTGSVYESNKYGRIYIKVNSKLGARTMFEGEQASLEALSAPGIVTVPKPIKVVDQPGGGAALVMEYVEMEGGLRQHAALLGEQLARLHLHNSTLDAKAQQSTGSVHKQGEDDQYVGQFGFHVNTSCGYLEMDNTWCDTWEKFYACKLEKQISMVEKNDSERKARELWNKLLPKLSLFFEGLHITPALVHGDLWGGNASENDKGPVIFDPASFYGHAEYDLGISYLFGGFSGKFYEAYHKVIPKAQGFEKRKELYKLFHYLNHWNHFGGGYKSSSLSTLQTCVNYVYL</sequence>
<accession>A0A9D4NBX3</accession>
<evidence type="ECO:0000256" key="2">
    <source>
        <dbReference type="ARBA" id="ARBA00011961"/>
    </source>
</evidence>
<dbReference type="Pfam" id="PF03881">
    <property type="entry name" value="Fructosamin_kin"/>
    <property type="match status" value="1"/>
</dbReference>
<dbReference type="Gene3D" id="3.30.200.20">
    <property type="entry name" value="Phosphorylase Kinase, domain 1"/>
    <property type="match status" value="1"/>
</dbReference>
<dbReference type="Proteomes" id="UP000828390">
    <property type="component" value="Unassembled WGS sequence"/>
</dbReference>
<gene>
    <name evidence="10" type="ORF">DPMN_015023</name>
</gene>
<dbReference type="GO" id="GO:0005829">
    <property type="term" value="C:cytosol"/>
    <property type="evidence" value="ECO:0007669"/>
    <property type="project" value="UniProtKB-ARBA"/>
</dbReference>
<evidence type="ECO:0000256" key="7">
    <source>
        <dbReference type="ARBA" id="ARBA00048655"/>
    </source>
</evidence>
<dbReference type="InterPro" id="IPR011009">
    <property type="entry name" value="Kinase-like_dom_sf"/>
</dbReference>
<dbReference type="GO" id="GO:0005524">
    <property type="term" value="F:ATP binding"/>
    <property type="evidence" value="ECO:0007669"/>
    <property type="project" value="UniProtKB-KW"/>
</dbReference>
<evidence type="ECO:0000256" key="1">
    <source>
        <dbReference type="ARBA" id="ARBA00009460"/>
    </source>
</evidence>
<reference evidence="10" key="2">
    <citation type="submission" date="2020-11" db="EMBL/GenBank/DDBJ databases">
        <authorList>
            <person name="McCartney M.A."/>
            <person name="Auch B."/>
            <person name="Kono T."/>
            <person name="Mallez S."/>
            <person name="Becker A."/>
            <person name="Gohl D.M."/>
            <person name="Silverstein K.A.T."/>
            <person name="Koren S."/>
            <person name="Bechman K.B."/>
            <person name="Herman A."/>
            <person name="Abrahante J.E."/>
            <person name="Garbe J."/>
        </authorList>
    </citation>
    <scope>NUCLEOTIDE SEQUENCE</scope>
    <source>
        <strain evidence="10">Duluth1</strain>
        <tissue evidence="10">Whole animal</tissue>
    </source>
</reference>
<dbReference type="InterPro" id="IPR016477">
    <property type="entry name" value="Fructo-/Ketosamine-3-kinase"/>
</dbReference>
<organism evidence="10 11">
    <name type="scientific">Dreissena polymorpha</name>
    <name type="common">Zebra mussel</name>
    <name type="synonym">Mytilus polymorpha</name>
    <dbReference type="NCBI Taxonomy" id="45954"/>
    <lineage>
        <taxon>Eukaryota</taxon>
        <taxon>Metazoa</taxon>
        <taxon>Spiralia</taxon>
        <taxon>Lophotrochozoa</taxon>
        <taxon>Mollusca</taxon>
        <taxon>Bivalvia</taxon>
        <taxon>Autobranchia</taxon>
        <taxon>Heteroconchia</taxon>
        <taxon>Euheterodonta</taxon>
        <taxon>Imparidentia</taxon>
        <taxon>Neoheterodontei</taxon>
        <taxon>Myida</taxon>
        <taxon>Dreissenoidea</taxon>
        <taxon>Dreissenidae</taxon>
        <taxon>Dreissena</taxon>
    </lineage>
</organism>
<reference evidence="10" key="1">
    <citation type="journal article" date="2019" name="bioRxiv">
        <title>The Genome of the Zebra Mussel, Dreissena polymorpha: A Resource for Invasive Species Research.</title>
        <authorList>
            <person name="McCartney M.A."/>
            <person name="Auch B."/>
            <person name="Kono T."/>
            <person name="Mallez S."/>
            <person name="Zhang Y."/>
            <person name="Obille A."/>
            <person name="Becker A."/>
            <person name="Abrahante J.E."/>
            <person name="Garbe J."/>
            <person name="Badalamenti J.P."/>
            <person name="Herman A."/>
            <person name="Mangelson H."/>
            <person name="Liachko I."/>
            <person name="Sullivan S."/>
            <person name="Sone E.D."/>
            <person name="Koren S."/>
            <person name="Silverstein K.A.T."/>
            <person name="Beckman K.B."/>
            <person name="Gohl D.M."/>
        </authorList>
    </citation>
    <scope>NUCLEOTIDE SEQUENCE</scope>
    <source>
        <strain evidence="10">Duluth1</strain>
        <tissue evidence="10">Whole animal</tissue>
    </source>
</reference>